<dbReference type="NCBIfam" id="TIGR00449">
    <property type="entry name" value="tgt_general"/>
    <property type="match status" value="1"/>
</dbReference>
<proteinExistence type="predicted"/>
<dbReference type="Pfam" id="PF01702">
    <property type="entry name" value="TGT"/>
    <property type="match status" value="1"/>
</dbReference>
<sequence length="336" mass="38356">MARTLTIKDPKKRLDPLVTPCMIATTEMGMIPCVTPDISPSMPYYISVGDFIDNNSSQKVIDKVNQVTLGLGERWIFLGPCTNFNNFDAGPSNNGVKIYCRNGTLETITKDIYQKIIDSIKPNCVISLYSPILPGASSRQKKLRIKSVIDLATQYPDVINFTHELCNDGQESNPDQSENYKDLVKSTSIFFQYGEITDEIEKDIAAKIALRDSSLPRMLLCDGHPEDVRKCYKLGIDIFLLNLPFLAAKRGFAMTFDFHENKYKEIGIDLKSKEFEHDHTPILSDCDCPCCKQFTRSYIYHLLEVHEMLSGTLLVQHNIRHYQRYLESLRNEFTNQ</sequence>
<protein>
    <recommendedName>
        <fullName evidence="1">tRNA-guanine(15) transglycosylase-like domain-containing protein</fullName>
    </recommendedName>
</protein>
<comment type="caution">
    <text evidence="2">The sequence shown here is derived from an EMBL/GenBank/DDBJ whole genome shotgun (WGS) entry which is preliminary data.</text>
</comment>
<feature type="domain" description="tRNA-guanine(15) transglycosylase-like" evidence="1">
    <location>
        <begin position="194"/>
        <end position="333"/>
    </location>
</feature>
<name>A0ABR2KHE3_9EUKA</name>
<dbReference type="PANTHER" id="PTHR46064:SF1">
    <property type="entry name" value="QUEUINE TRNA-RIBOSYLTRANSFERASE ACCESSORY SUBUNIT 2"/>
    <property type="match status" value="1"/>
</dbReference>
<dbReference type="PANTHER" id="PTHR46064">
    <property type="entry name" value="QUEUINE TRNA-RIBOSYLTRANSFERASE ACCESSORY SUBUNIT 2"/>
    <property type="match status" value="1"/>
</dbReference>
<organism evidence="2 3">
    <name type="scientific">Tritrichomonas musculus</name>
    <dbReference type="NCBI Taxonomy" id="1915356"/>
    <lineage>
        <taxon>Eukaryota</taxon>
        <taxon>Metamonada</taxon>
        <taxon>Parabasalia</taxon>
        <taxon>Tritrichomonadida</taxon>
        <taxon>Tritrichomonadidae</taxon>
        <taxon>Tritrichomonas</taxon>
    </lineage>
</organism>
<evidence type="ECO:0000313" key="3">
    <source>
        <dbReference type="Proteomes" id="UP001470230"/>
    </source>
</evidence>
<dbReference type="SUPFAM" id="SSF51713">
    <property type="entry name" value="tRNA-guanine transglycosylase"/>
    <property type="match status" value="1"/>
</dbReference>
<dbReference type="InterPro" id="IPR050852">
    <property type="entry name" value="Queuine_tRNA-ribosyltrfase"/>
</dbReference>
<evidence type="ECO:0000313" key="2">
    <source>
        <dbReference type="EMBL" id="KAK8889445.1"/>
    </source>
</evidence>
<dbReference type="EMBL" id="JAPFFF010000005">
    <property type="protein sequence ID" value="KAK8889445.1"/>
    <property type="molecule type" value="Genomic_DNA"/>
</dbReference>
<dbReference type="Gene3D" id="3.20.20.105">
    <property type="entry name" value="Queuine tRNA-ribosyltransferase-like"/>
    <property type="match status" value="1"/>
</dbReference>
<accession>A0ABR2KHE3</accession>
<dbReference type="Proteomes" id="UP001470230">
    <property type="component" value="Unassembled WGS sequence"/>
</dbReference>
<evidence type="ECO:0000259" key="1">
    <source>
        <dbReference type="Pfam" id="PF01702"/>
    </source>
</evidence>
<keyword evidence="3" id="KW-1185">Reference proteome</keyword>
<reference evidence="2 3" key="1">
    <citation type="submission" date="2024-04" db="EMBL/GenBank/DDBJ databases">
        <title>Tritrichomonas musculus Genome.</title>
        <authorList>
            <person name="Alves-Ferreira E."/>
            <person name="Grigg M."/>
            <person name="Lorenzi H."/>
            <person name="Galac M."/>
        </authorList>
    </citation>
    <scope>NUCLEOTIDE SEQUENCE [LARGE SCALE GENOMIC DNA]</scope>
    <source>
        <strain evidence="2 3">EAF2021</strain>
    </source>
</reference>
<gene>
    <name evidence="2" type="ORF">M9Y10_034192</name>
</gene>
<dbReference type="InterPro" id="IPR036511">
    <property type="entry name" value="TGT-like_sf"/>
</dbReference>
<dbReference type="InterPro" id="IPR002616">
    <property type="entry name" value="tRNA_ribo_trans-like"/>
</dbReference>